<dbReference type="GO" id="GO:0060271">
    <property type="term" value="P:cilium assembly"/>
    <property type="evidence" value="ECO:0007669"/>
    <property type="project" value="TreeGrafter"/>
</dbReference>
<dbReference type="PANTHER" id="PTHR14920">
    <property type="entry name" value="OSMOTIC AVOIDANCE ABNORMAL PROTEIN 1/WD REPEAT MEMBRANE PROTEIN"/>
    <property type="match status" value="1"/>
</dbReference>
<keyword evidence="4" id="KW-0969">Cilium</keyword>
<reference evidence="7" key="2">
    <citation type="submission" date="2017-10" db="EMBL/GenBank/DDBJ databases">
        <title>Ladona fulva Genome sequencing and assembly.</title>
        <authorList>
            <person name="Murali S."/>
            <person name="Richards S."/>
            <person name="Bandaranaike D."/>
            <person name="Bellair M."/>
            <person name="Blankenburg K."/>
            <person name="Chao H."/>
            <person name="Dinh H."/>
            <person name="Doddapaneni H."/>
            <person name="Dugan-Rocha S."/>
            <person name="Elkadiri S."/>
            <person name="Gnanaolivu R."/>
            <person name="Hernandez B."/>
            <person name="Skinner E."/>
            <person name="Javaid M."/>
            <person name="Lee S."/>
            <person name="Li M."/>
            <person name="Ming W."/>
            <person name="Munidasa M."/>
            <person name="Muniz J."/>
            <person name="Nguyen L."/>
            <person name="Hughes D."/>
            <person name="Osuji N."/>
            <person name="Pu L.-L."/>
            <person name="Puazo M."/>
            <person name="Qu C."/>
            <person name="Quiroz J."/>
            <person name="Raj R."/>
            <person name="Weissenberger G."/>
            <person name="Xin Y."/>
            <person name="Zou X."/>
            <person name="Han Y."/>
            <person name="Worley K."/>
            <person name="Muzny D."/>
            <person name="Gibbs R."/>
        </authorList>
    </citation>
    <scope>NUCLEOTIDE SEQUENCE</scope>
    <source>
        <strain evidence="7">Sampled in the wild</strain>
    </source>
</reference>
<sequence>MAQGDSSRDKIKEYQKHISLCDGGIARCSLRCGDIRKGVTIASHSNSPSHLKRDCADILDNLKQYHDAAILYENGGFYEKAASLYIKLKNWKKVGDLLPDITNPKIHIQYAKAKEGEKKFKEAAAAYETAKDFENVIRICLDNLSDPDRAIQIVKETNSTEGAKMVARFFQKLNDYSSAIQFLVMSGKMDEAFRMAKSHGRMELYAQILDGGKIMSEHEPSMEDFHNVASHFESQKNSLLAGKYFFRAKEYTKALKHLLRVARSNSESEDEALTLATELVGEAGDEQLASQLIDFLLGEPDGIPKDPKYVFQLYMARKQYDEAAKTALIIANEEQNAGNYRHAHSVLYSMCRELRSKGLRVASEMQEGLALLHSYALVRLHVKRGDHLKAARMLVRVAGSISKFPARKCL</sequence>
<name>A0A8K0KCA0_LADFU</name>
<dbReference type="InterPro" id="IPR040379">
    <property type="entry name" value="WDR19/dyf-2"/>
</dbReference>
<evidence type="ECO:0000313" key="8">
    <source>
        <dbReference type="Proteomes" id="UP000792457"/>
    </source>
</evidence>
<dbReference type="PANTHER" id="PTHR14920:SF0">
    <property type="entry name" value="WD REPEAT DOMAIN 19"/>
    <property type="match status" value="1"/>
</dbReference>
<comment type="caution">
    <text evidence="7">The sequence shown here is derived from an EMBL/GenBank/DDBJ whole genome shotgun (WGS) entry which is preliminary data.</text>
</comment>
<dbReference type="SUPFAM" id="SSF48452">
    <property type="entry name" value="TPR-like"/>
    <property type="match status" value="1"/>
</dbReference>
<dbReference type="OrthoDB" id="10250638at2759"/>
<dbReference type="InterPro" id="IPR011990">
    <property type="entry name" value="TPR-like_helical_dom_sf"/>
</dbReference>
<evidence type="ECO:0000313" key="7">
    <source>
        <dbReference type="EMBL" id="KAG8231539.1"/>
    </source>
</evidence>
<dbReference type="GO" id="GO:0030991">
    <property type="term" value="C:intraciliary transport particle A"/>
    <property type="evidence" value="ECO:0007669"/>
    <property type="project" value="TreeGrafter"/>
</dbReference>
<keyword evidence="5" id="KW-0966">Cell projection</keyword>
<comment type="subcellular location">
    <subcellularLocation>
        <location evidence="1">Cell projection</location>
        <location evidence="1">Cilium</location>
    </subcellularLocation>
</comment>
<feature type="domain" description="IF140/IFT172/WDR19 TPR" evidence="6">
    <location>
        <begin position="48"/>
        <end position="280"/>
    </location>
</feature>
<evidence type="ECO:0000256" key="2">
    <source>
        <dbReference type="ARBA" id="ARBA00022574"/>
    </source>
</evidence>
<evidence type="ECO:0000256" key="4">
    <source>
        <dbReference type="ARBA" id="ARBA00023069"/>
    </source>
</evidence>
<dbReference type="Gene3D" id="1.25.40.470">
    <property type="match status" value="1"/>
</dbReference>
<dbReference type="EMBL" id="KZ308558">
    <property type="protein sequence ID" value="KAG8231539.1"/>
    <property type="molecule type" value="Genomic_DNA"/>
</dbReference>
<proteinExistence type="predicted"/>
<accession>A0A8K0KCA0</accession>
<evidence type="ECO:0000256" key="5">
    <source>
        <dbReference type="ARBA" id="ARBA00023273"/>
    </source>
</evidence>
<dbReference type="GO" id="GO:0005929">
    <property type="term" value="C:cilium"/>
    <property type="evidence" value="ECO:0007669"/>
    <property type="project" value="UniProtKB-SubCell"/>
</dbReference>
<keyword evidence="3" id="KW-0677">Repeat</keyword>
<keyword evidence="8" id="KW-1185">Reference proteome</keyword>
<dbReference type="GO" id="GO:0035721">
    <property type="term" value="P:intraciliary retrograde transport"/>
    <property type="evidence" value="ECO:0007669"/>
    <property type="project" value="InterPro"/>
</dbReference>
<keyword evidence="2" id="KW-0853">WD repeat</keyword>
<dbReference type="Pfam" id="PF24762">
    <property type="entry name" value="TPR_IF140-IFT172"/>
    <property type="match status" value="1"/>
</dbReference>
<evidence type="ECO:0000256" key="3">
    <source>
        <dbReference type="ARBA" id="ARBA00022737"/>
    </source>
</evidence>
<protein>
    <recommendedName>
        <fullName evidence="6">IF140/IFT172/WDR19 TPR domain-containing protein</fullName>
    </recommendedName>
</protein>
<evidence type="ECO:0000256" key="1">
    <source>
        <dbReference type="ARBA" id="ARBA00004138"/>
    </source>
</evidence>
<evidence type="ECO:0000259" key="6">
    <source>
        <dbReference type="Pfam" id="PF24762"/>
    </source>
</evidence>
<dbReference type="AlphaFoldDB" id="A0A8K0KCA0"/>
<dbReference type="InterPro" id="IPR056168">
    <property type="entry name" value="TPR_IF140/IFT172/WDR19"/>
</dbReference>
<reference evidence="7" key="1">
    <citation type="submission" date="2013-04" db="EMBL/GenBank/DDBJ databases">
        <authorList>
            <person name="Qu J."/>
            <person name="Murali S.C."/>
            <person name="Bandaranaike D."/>
            <person name="Bellair M."/>
            <person name="Blankenburg K."/>
            <person name="Chao H."/>
            <person name="Dinh H."/>
            <person name="Doddapaneni H."/>
            <person name="Downs B."/>
            <person name="Dugan-Rocha S."/>
            <person name="Elkadiri S."/>
            <person name="Gnanaolivu R.D."/>
            <person name="Hernandez B."/>
            <person name="Javaid M."/>
            <person name="Jayaseelan J.C."/>
            <person name="Lee S."/>
            <person name="Li M."/>
            <person name="Ming W."/>
            <person name="Munidasa M."/>
            <person name="Muniz J."/>
            <person name="Nguyen L."/>
            <person name="Ongeri F."/>
            <person name="Osuji N."/>
            <person name="Pu L.-L."/>
            <person name="Puazo M."/>
            <person name="Qu C."/>
            <person name="Quiroz J."/>
            <person name="Raj R."/>
            <person name="Weissenberger G."/>
            <person name="Xin Y."/>
            <person name="Zou X."/>
            <person name="Han Y."/>
            <person name="Richards S."/>
            <person name="Worley K."/>
            <person name="Muzny D."/>
            <person name="Gibbs R."/>
        </authorList>
    </citation>
    <scope>NUCLEOTIDE SEQUENCE</scope>
    <source>
        <strain evidence="7">Sampled in the wild</strain>
    </source>
</reference>
<organism evidence="7 8">
    <name type="scientific">Ladona fulva</name>
    <name type="common">Scarce chaser dragonfly</name>
    <name type="synonym">Libellula fulva</name>
    <dbReference type="NCBI Taxonomy" id="123851"/>
    <lineage>
        <taxon>Eukaryota</taxon>
        <taxon>Metazoa</taxon>
        <taxon>Ecdysozoa</taxon>
        <taxon>Arthropoda</taxon>
        <taxon>Hexapoda</taxon>
        <taxon>Insecta</taxon>
        <taxon>Pterygota</taxon>
        <taxon>Palaeoptera</taxon>
        <taxon>Odonata</taxon>
        <taxon>Epiprocta</taxon>
        <taxon>Anisoptera</taxon>
        <taxon>Libelluloidea</taxon>
        <taxon>Libellulidae</taxon>
        <taxon>Ladona</taxon>
    </lineage>
</organism>
<gene>
    <name evidence="7" type="ORF">J437_LFUL008080</name>
</gene>
<dbReference type="Proteomes" id="UP000792457">
    <property type="component" value="Unassembled WGS sequence"/>
</dbReference>